<dbReference type="Proteomes" id="UP000688947">
    <property type="component" value="Unassembled WGS sequence"/>
</dbReference>
<dbReference type="Proteomes" id="UP000736787">
    <property type="component" value="Unassembled WGS sequence"/>
</dbReference>
<feature type="transmembrane region" description="Helical" evidence="1">
    <location>
        <begin position="90"/>
        <end position="108"/>
    </location>
</feature>
<dbReference type="Proteomes" id="UP000697107">
    <property type="component" value="Unassembled WGS sequence"/>
</dbReference>
<keyword evidence="1" id="KW-0812">Transmembrane</keyword>
<organism evidence="8 9">
    <name type="scientific">Phytophthora cactorum</name>
    <dbReference type="NCBI Taxonomy" id="29920"/>
    <lineage>
        <taxon>Eukaryota</taxon>
        <taxon>Sar</taxon>
        <taxon>Stramenopiles</taxon>
        <taxon>Oomycota</taxon>
        <taxon>Peronosporomycetes</taxon>
        <taxon>Peronosporales</taxon>
        <taxon>Peronosporaceae</taxon>
        <taxon>Phytophthora</taxon>
    </lineage>
</organism>
<gene>
    <name evidence="7" type="ORF">JG687_00012204</name>
    <name evidence="8" type="ORF">PC110_g3177</name>
    <name evidence="2" type="ORF">PC113_g17293</name>
    <name evidence="3" type="ORF">PC115_g16554</name>
    <name evidence="4" type="ORF">PC117_g18234</name>
    <name evidence="5" type="ORF">PC118_g15270</name>
    <name evidence="6" type="ORF">PC129_g15195</name>
</gene>
<sequence length="133" mass="14802">MWIFPHLWIAGIPAFQSLLDFVFCTGMIIPLVVMSCIPFLNVIQTRMMYIGWLFKLLPTQEQSASFASYMVTYDGVLRGNVGDGTPAYKLYGACMVGAMIAGFLNFFLGRGLFSTLGVVTQYQRRSLFDAADA</sequence>
<evidence type="ECO:0000256" key="1">
    <source>
        <dbReference type="SAM" id="Phobius"/>
    </source>
</evidence>
<evidence type="ECO:0000313" key="3">
    <source>
        <dbReference type="EMBL" id="KAG2899334.1"/>
    </source>
</evidence>
<dbReference type="EMBL" id="RCMG01000738">
    <property type="protein sequence ID" value="KAG2849887.1"/>
    <property type="molecule type" value="Genomic_DNA"/>
</dbReference>
<protein>
    <submittedName>
        <fullName evidence="8">Uncharacterized protein</fullName>
    </submittedName>
</protein>
<dbReference type="EMBL" id="RCMV01000690">
    <property type="protein sequence ID" value="KAG3213885.1"/>
    <property type="molecule type" value="Genomic_DNA"/>
</dbReference>
<evidence type="ECO:0000313" key="8">
    <source>
        <dbReference type="EMBL" id="RAW40632.1"/>
    </source>
</evidence>
<dbReference type="EMBL" id="RCML01000586">
    <property type="protein sequence ID" value="KAG2973194.1"/>
    <property type="molecule type" value="Genomic_DNA"/>
</dbReference>
<dbReference type="STRING" id="29920.A0A329SYG4"/>
<dbReference type="EMBL" id="RCMK01000723">
    <property type="protein sequence ID" value="KAG2914736.1"/>
    <property type="molecule type" value="Genomic_DNA"/>
</dbReference>
<name>A0A329SYG4_9STRA</name>
<dbReference type="Proteomes" id="UP000774804">
    <property type="component" value="Unassembled WGS sequence"/>
</dbReference>
<keyword evidence="1" id="KW-0472">Membrane</keyword>
<evidence type="ECO:0000313" key="2">
    <source>
        <dbReference type="EMBL" id="KAG2849887.1"/>
    </source>
</evidence>
<dbReference type="Proteomes" id="UP000251314">
    <property type="component" value="Unassembled WGS sequence"/>
</dbReference>
<evidence type="ECO:0000313" key="7">
    <source>
        <dbReference type="EMBL" id="KAG6953786.1"/>
    </source>
</evidence>
<evidence type="ECO:0000313" key="4">
    <source>
        <dbReference type="EMBL" id="KAG2914736.1"/>
    </source>
</evidence>
<dbReference type="EMBL" id="JAENGZ010000800">
    <property type="protein sequence ID" value="KAG6953786.1"/>
    <property type="molecule type" value="Genomic_DNA"/>
</dbReference>
<keyword evidence="9" id="KW-1185">Reference proteome</keyword>
<keyword evidence="1" id="KW-1133">Transmembrane helix</keyword>
<comment type="caution">
    <text evidence="8">The sequence shown here is derived from an EMBL/GenBank/DDBJ whole genome shotgun (WGS) entry which is preliminary data.</text>
</comment>
<accession>A0A329SYG4</accession>
<proteinExistence type="predicted"/>
<feature type="transmembrane region" description="Helical" evidence="1">
    <location>
        <begin position="21"/>
        <end position="43"/>
    </location>
</feature>
<evidence type="ECO:0000313" key="5">
    <source>
        <dbReference type="EMBL" id="KAG2973194.1"/>
    </source>
</evidence>
<evidence type="ECO:0000313" key="6">
    <source>
        <dbReference type="EMBL" id="KAG3213885.1"/>
    </source>
</evidence>
<dbReference type="Proteomes" id="UP000760860">
    <property type="component" value="Unassembled WGS sequence"/>
</dbReference>
<evidence type="ECO:0000313" key="9">
    <source>
        <dbReference type="Proteomes" id="UP000251314"/>
    </source>
</evidence>
<dbReference type="Proteomes" id="UP000735874">
    <property type="component" value="Unassembled WGS sequence"/>
</dbReference>
<reference evidence="7" key="3">
    <citation type="submission" date="2021-01" db="EMBL/GenBank/DDBJ databases">
        <title>Phytophthora aleatoria, a newly-described species from Pinus radiata is distinct from Phytophthora cactorum isolates based on comparative genomics.</title>
        <authorList>
            <person name="Mcdougal R."/>
            <person name="Panda P."/>
            <person name="Williams N."/>
            <person name="Studholme D.J."/>
        </authorList>
    </citation>
    <scope>NUCLEOTIDE SEQUENCE</scope>
    <source>
        <strain evidence="7">NZFS 3830</strain>
    </source>
</reference>
<dbReference type="EMBL" id="RCMI01000732">
    <property type="protein sequence ID" value="KAG2899334.1"/>
    <property type="molecule type" value="Genomic_DNA"/>
</dbReference>
<reference evidence="2" key="2">
    <citation type="submission" date="2018-10" db="EMBL/GenBank/DDBJ databases">
        <title>Effector identification in a new, highly contiguous assembly of the strawberry crown rot pathogen Phytophthora cactorum.</title>
        <authorList>
            <person name="Armitage A.D."/>
            <person name="Nellist C.F."/>
            <person name="Bates H."/>
            <person name="Vickerstaff R.J."/>
            <person name="Harrison R.J."/>
        </authorList>
    </citation>
    <scope>NUCLEOTIDE SEQUENCE</scope>
    <source>
        <strain evidence="2">15-7</strain>
        <strain evidence="3">4032</strain>
        <strain evidence="4">4040</strain>
        <strain evidence="5">P415</strain>
        <strain evidence="6">P421</strain>
    </source>
</reference>
<dbReference type="AlphaFoldDB" id="A0A329SYG4"/>
<reference evidence="8 9" key="1">
    <citation type="submission" date="2018-01" db="EMBL/GenBank/DDBJ databases">
        <title>Draft genome of the strawberry crown rot pathogen Phytophthora cactorum.</title>
        <authorList>
            <person name="Armitage A.D."/>
            <person name="Lysoe E."/>
            <person name="Nellist C.F."/>
            <person name="Harrison R.J."/>
            <person name="Brurberg M.B."/>
        </authorList>
    </citation>
    <scope>NUCLEOTIDE SEQUENCE [LARGE SCALE GENOMIC DNA]</scope>
    <source>
        <strain evidence="8 9">10300</strain>
    </source>
</reference>
<dbReference type="EMBL" id="MJFZ01000044">
    <property type="protein sequence ID" value="RAW40632.1"/>
    <property type="molecule type" value="Genomic_DNA"/>
</dbReference>
<dbReference type="VEuPathDB" id="FungiDB:PC110_g3177"/>
<dbReference type="OrthoDB" id="103475at2759"/>